<dbReference type="Proteomes" id="UP000814243">
    <property type="component" value="Unassembled WGS sequence"/>
</dbReference>
<evidence type="ECO:0000256" key="2">
    <source>
        <dbReference type="SAM" id="MobiDB-lite"/>
    </source>
</evidence>
<feature type="region of interest" description="Disordered" evidence="2">
    <location>
        <begin position="298"/>
        <end position="341"/>
    </location>
</feature>
<keyword evidence="1" id="KW-0175">Coiled coil</keyword>
<reference evidence="3" key="1">
    <citation type="journal article" date="2021" name="G3 (Bethesda)">
        <title>Genome and transcriptome analysis of the beet armyworm Spodoptera exigua reveals targets for pest control. .</title>
        <authorList>
            <person name="Simon S."/>
            <person name="Breeschoten T."/>
            <person name="Jansen H.J."/>
            <person name="Dirks R.P."/>
            <person name="Schranz M.E."/>
            <person name="Ros V.I.D."/>
        </authorList>
    </citation>
    <scope>NUCLEOTIDE SEQUENCE</scope>
    <source>
        <strain evidence="3">TB_SE_WUR_2020</strain>
    </source>
</reference>
<dbReference type="EMBL" id="JACEFF010000234">
    <property type="protein sequence ID" value="KAH9641452.1"/>
    <property type="molecule type" value="Genomic_DNA"/>
</dbReference>
<gene>
    <name evidence="3" type="ORF">HF086_006068</name>
</gene>
<evidence type="ECO:0000313" key="4">
    <source>
        <dbReference type="Proteomes" id="UP000814243"/>
    </source>
</evidence>
<evidence type="ECO:0000256" key="1">
    <source>
        <dbReference type="SAM" id="Coils"/>
    </source>
</evidence>
<dbReference type="AlphaFoldDB" id="A0A922MSC9"/>
<sequence>MESGMATQSRYCSVSLQRSVVTWPLGFKILSGTIRAPWLLSASIEENNKALQEACGMLEEQLTDLEKLADIHEIKNKDLEAQLAGVRAELESCRARLVAAEAAACERGVAAQRAADLTHDARDQARHAHSQLQLLTERLEARETRVAELEARAAALESGRAASEAALGAAARRLRDLQEECAALRTRAHAAHAQALALQAELRDARDELAAARDAAAAADAWWRTRETKADATLRQQAKLIDFLQAKVEEAGRKKCSLSNKLFGRSGRRPAASPPLRRANRELREEVERLRAKLAACNADGSGDAGYPSTPKREKPKPVVNGSKKSIDSPDGSQDKGLLIV</sequence>
<name>A0A922MSC9_SPOEX</name>
<evidence type="ECO:0000313" key="3">
    <source>
        <dbReference type="EMBL" id="KAH9641452.1"/>
    </source>
</evidence>
<comment type="caution">
    <text evidence="3">The sequence shown here is derived from an EMBL/GenBank/DDBJ whole genome shotgun (WGS) entry which is preliminary data.</text>
</comment>
<proteinExistence type="predicted"/>
<organism evidence="3 4">
    <name type="scientific">Spodoptera exigua</name>
    <name type="common">Beet armyworm</name>
    <name type="synonym">Noctua fulgens</name>
    <dbReference type="NCBI Taxonomy" id="7107"/>
    <lineage>
        <taxon>Eukaryota</taxon>
        <taxon>Metazoa</taxon>
        <taxon>Ecdysozoa</taxon>
        <taxon>Arthropoda</taxon>
        <taxon>Hexapoda</taxon>
        <taxon>Insecta</taxon>
        <taxon>Pterygota</taxon>
        <taxon>Neoptera</taxon>
        <taxon>Endopterygota</taxon>
        <taxon>Lepidoptera</taxon>
        <taxon>Glossata</taxon>
        <taxon>Ditrysia</taxon>
        <taxon>Noctuoidea</taxon>
        <taxon>Noctuidae</taxon>
        <taxon>Amphipyrinae</taxon>
        <taxon>Spodoptera</taxon>
    </lineage>
</organism>
<feature type="coiled-coil region" evidence="1">
    <location>
        <begin position="41"/>
        <end position="103"/>
    </location>
</feature>
<protein>
    <submittedName>
        <fullName evidence="3">Uncharacterized protein</fullName>
    </submittedName>
</protein>
<accession>A0A922MSC9</accession>